<comment type="caution">
    <text evidence="1">The sequence shown here is derived from an EMBL/GenBank/DDBJ whole genome shotgun (WGS) entry which is preliminary data.</text>
</comment>
<accession>A0A9X2HR57</accession>
<sequence length="86" mass="9194">MDLSYRFDRDVMDRAAVTAIPTELAILMVGVAARQAASPTARAQSDLDWTAPAAGLFAPAHGAFNHEVELVLNGDEPMLLTGRKEA</sequence>
<evidence type="ECO:0000313" key="1">
    <source>
        <dbReference type="EMBL" id="MCP3732079.1"/>
    </source>
</evidence>
<proteinExistence type="predicted"/>
<reference evidence="1" key="1">
    <citation type="submission" date="2022-05" db="EMBL/GenBank/DDBJ databases">
        <title>Sphingomonas sp. strain MG17 Genome sequencing and assembly.</title>
        <authorList>
            <person name="Kim I."/>
        </authorList>
    </citation>
    <scope>NUCLEOTIDE SEQUENCE</scope>
    <source>
        <strain evidence="1">MG17</strain>
    </source>
</reference>
<organism evidence="1 2">
    <name type="scientific">Sphingomonas tagetis</name>
    <dbReference type="NCBI Taxonomy" id="2949092"/>
    <lineage>
        <taxon>Bacteria</taxon>
        <taxon>Pseudomonadati</taxon>
        <taxon>Pseudomonadota</taxon>
        <taxon>Alphaproteobacteria</taxon>
        <taxon>Sphingomonadales</taxon>
        <taxon>Sphingomonadaceae</taxon>
        <taxon>Sphingomonas</taxon>
    </lineage>
</organism>
<dbReference type="AlphaFoldDB" id="A0A9X2HR57"/>
<keyword evidence="2" id="KW-1185">Reference proteome</keyword>
<name>A0A9X2HR57_9SPHN</name>
<dbReference type="EMBL" id="JAMLDX010000014">
    <property type="protein sequence ID" value="MCP3732079.1"/>
    <property type="molecule type" value="Genomic_DNA"/>
</dbReference>
<protein>
    <submittedName>
        <fullName evidence="1">Uncharacterized protein</fullName>
    </submittedName>
</protein>
<evidence type="ECO:0000313" key="2">
    <source>
        <dbReference type="Proteomes" id="UP001139451"/>
    </source>
</evidence>
<gene>
    <name evidence="1" type="ORF">M9978_16770</name>
</gene>
<dbReference type="Proteomes" id="UP001139451">
    <property type="component" value="Unassembled WGS sequence"/>
</dbReference>